<dbReference type="SUPFAM" id="SSF56925">
    <property type="entry name" value="OMPA-like"/>
    <property type="match status" value="1"/>
</dbReference>
<feature type="chain" id="PRO_5016307178" description="Outer membrane protein beta-barrel domain-containing protein" evidence="3">
    <location>
        <begin position="23"/>
        <end position="176"/>
    </location>
</feature>
<dbReference type="AlphaFoldDB" id="A0A315FSY2"/>
<dbReference type="Pfam" id="PF13505">
    <property type="entry name" value="OMP_b-brl"/>
    <property type="match status" value="1"/>
</dbReference>
<evidence type="ECO:0000259" key="4">
    <source>
        <dbReference type="Pfam" id="PF13505"/>
    </source>
</evidence>
<evidence type="ECO:0000313" key="5">
    <source>
        <dbReference type="EMBL" id="PUE56417.1"/>
    </source>
</evidence>
<name>A0A315FSY2_9BURK</name>
<dbReference type="InterPro" id="IPR027385">
    <property type="entry name" value="Beta-barrel_OMP"/>
</dbReference>
<keyword evidence="2 3" id="KW-0732">Signal</keyword>
<dbReference type="RefSeq" id="WP_108402944.1">
    <property type="nucleotide sequence ID" value="NZ_NESP01000002.1"/>
</dbReference>
<gene>
    <name evidence="5" type="ORF">B9Z44_14300</name>
</gene>
<comment type="caution">
    <text evidence="5">The sequence shown here is derived from an EMBL/GenBank/DDBJ whole genome shotgun (WGS) entry which is preliminary data.</text>
</comment>
<feature type="domain" description="Outer membrane protein beta-barrel" evidence="4">
    <location>
        <begin position="11"/>
        <end position="176"/>
    </location>
</feature>
<dbReference type="InterPro" id="IPR011250">
    <property type="entry name" value="OMP/PagP_B-barrel"/>
</dbReference>
<organism evidence="5 6">
    <name type="scientific">Limnohabitans curvus</name>
    <dbReference type="NCBI Taxonomy" id="323423"/>
    <lineage>
        <taxon>Bacteria</taxon>
        <taxon>Pseudomonadati</taxon>
        <taxon>Pseudomonadota</taxon>
        <taxon>Betaproteobacteria</taxon>
        <taxon>Burkholderiales</taxon>
        <taxon>Comamonadaceae</taxon>
        <taxon>Limnohabitans</taxon>
    </lineage>
</organism>
<reference evidence="5 6" key="1">
    <citation type="submission" date="2017-04" db="EMBL/GenBank/DDBJ databases">
        <title>Unexpected and diverse lifestyles within the genus Limnohabitans.</title>
        <authorList>
            <person name="Kasalicky V."/>
            <person name="Mehrshad M."/>
            <person name="Andrei S.-A."/>
            <person name="Salcher M."/>
            <person name="Kratochvilova H."/>
            <person name="Simek K."/>
            <person name="Ghai R."/>
        </authorList>
    </citation>
    <scope>NUCLEOTIDE SEQUENCE [LARGE SCALE GENOMIC DNA]</scope>
    <source>
        <strain evidence="5 6">MWH-C5</strain>
    </source>
</reference>
<dbReference type="GO" id="GO:0009279">
    <property type="term" value="C:cell outer membrane"/>
    <property type="evidence" value="ECO:0007669"/>
    <property type="project" value="UniProtKB-SubCell"/>
</dbReference>
<sequence length="176" mass="18917">MKTTKIVLGTLFSLCVTGTALADSYKNDSGYYAELGYTPLSLGDSTATVKPKLARFGVGKNVHENLAVEAMYATTVSKDTYQGADVTSSGYGLFLKPKMEIAKNTELFGRLGWFKTNLKVSASGLSAADSGSDFSYGLGVQTKLTDTLYGQVDYMNFYHKDGITSKALSFSIGARF</sequence>
<accession>A0A315FSY2</accession>
<keyword evidence="6" id="KW-1185">Reference proteome</keyword>
<comment type="subcellular location">
    <subcellularLocation>
        <location evidence="1">Cell outer membrane</location>
    </subcellularLocation>
</comment>
<dbReference type="Proteomes" id="UP000251341">
    <property type="component" value="Unassembled WGS sequence"/>
</dbReference>
<feature type="signal peptide" evidence="3">
    <location>
        <begin position="1"/>
        <end position="22"/>
    </location>
</feature>
<protein>
    <recommendedName>
        <fullName evidence="4">Outer membrane protein beta-barrel domain-containing protein</fullName>
    </recommendedName>
</protein>
<dbReference type="EMBL" id="NESP01000002">
    <property type="protein sequence ID" value="PUE56417.1"/>
    <property type="molecule type" value="Genomic_DNA"/>
</dbReference>
<evidence type="ECO:0000256" key="1">
    <source>
        <dbReference type="ARBA" id="ARBA00004442"/>
    </source>
</evidence>
<evidence type="ECO:0000256" key="3">
    <source>
        <dbReference type="SAM" id="SignalP"/>
    </source>
</evidence>
<dbReference type="Gene3D" id="2.40.160.20">
    <property type="match status" value="1"/>
</dbReference>
<evidence type="ECO:0000313" key="6">
    <source>
        <dbReference type="Proteomes" id="UP000251341"/>
    </source>
</evidence>
<evidence type="ECO:0000256" key="2">
    <source>
        <dbReference type="ARBA" id="ARBA00022729"/>
    </source>
</evidence>
<proteinExistence type="predicted"/>